<keyword evidence="1" id="KW-1133">Transmembrane helix</keyword>
<feature type="transmembrane region" description="Helical" evidence="1">
    <location>
        <begin position="6"/>
        <end position="25"/>
    </location>
</feature>
<dbReference type="AlphaFoldDB" id="A0A2N8SPL5"/>
<proteinExistence type="predicted"/>
<name>A0A2N8SPL5_STUST</name>
<feature type="transmembrane region" description="Helical" evidence="1">
    <location>
        <begin position="257"/>
        <end position="277"/>
    </location>
</feature>
<keyword evidence="1" id="KW-0472">Membrane</keyword>
<comment type="caution">
    <text evidence="2">The sequence shown here is derived from an EMBL/GenBank/DDBJ whole genome shotgun (WGS) entry which is preliminary data.</text>
</comment>
<protein>
    <submittedName>
        <fullName evidence="2">Uncharacterized protein</fullName>
    </submittedName>
</protein>
<dbReference type="Proteomes" id="UP000235897">
    <property type="component" value="Unassembled WGS sequence"/>
</dbReference>
<accession>A0A2N8SPL5</accession>
<dbReference type="EMBL" id="POUW01000006">
    <property type="protein sequence ID" value="PNG04432.1"/>
    <property type="molecule type" value="Genomic_DNA"/>
</dbReference>
<evidence type="ECO:0000256" key="1">
    <source>
        <dbReference type="SAM" id="Phobius"/>
    </source>
</evidence>
<evidence type="ECO:0000313" key="3">
    <source>
        <dbReference type="Proteomes" id="UP000235897"/>
    </source>
</evidence>
<organism evidence="2 3">
    <name type="scientific">Stutzerimonas stutzeri</name>
    <name type="common">Pseudomonas stutzeri</name>
    <dbReference type="NCBI Taxonomy" id="316"/>
    <lineage>
        <taxon>Bacteria</taxon>
        <taxon>Pseudomonadati</taxon>
        <taxon>Pseudomonadota</taxon>
        <taxon>Gammaproteobacteria</taxon>
        <taxon>Pseudomonadales</taxon>
        <taxon>Pseudomonadaceae</taxon>
        <taxon>Stutzerimonas</taxon>
    </lineage>
</organism>
<keyword evidence="1" id="KW-0812">Transmembrane</keyword>
<gene>
    <name evidence="2" type="ORF">CXL00_16685</name>
</gene>
<evidence type="ECO:0000313" key="2">
    <source>
        <dbReference type="EMBL" id="PNG04432.1"/>
    </source>
</evidence>
<feature type="transmembrane region" description="Helical" evidence="1">
    <location>
        <begin position="147"/>
        <end position="168"/>
    </location>
</feature>
<sequence>MLFWAAPITLAAFAVFIFTVGYNTYSDRVKANCYDAAAKIVNDDIEEFSKVWAEIKSSGRTDKEVAIKSGDEVIYWSRLRTELIIGLNFRCWQAISGEDRFFERDPNITVRELKRLADELRKQPVKMYGIEMPDVASIGLGGTKIQIAMSNFVQALQVALAPVMLLWLGSLYHTRYREILAFRTHADILSVHPHVINVFPVGYYPTLKKRNWLKSHAPVLWAVWSFLVRVSLLLCFIVPAVAFYIGSLFFQPVFGYWLLNLFAGFLVGIYAFGVLLIEAGAGTKHFEGEVALR</sequence>
<reference evidence="2 3" key="1">
    <citation type="submission" date="2018-01" db="EMBL/GenBank/DDBJ databases">
        <title>Denitrification phenotypes of diverse strains of Pseudomonas stutzeri.</title>
        <authorList>
            <person name="Milligan D.A."/>
            <person name="Bergaust L."/>
            <person name="Bakken L.R."/>
            <person name="Frostegard A."/>
        </authorList>
    </citation>
    <scope>NUCLEOTIDE SEQUENCE [LARGE SCALE GENOMIC DNA]</scope>
    <source>
        <strain evidence="2 3">28a3</strain>
    </source>
</reference>
<feature type="transmembrane region" description="Helical" evidence="1">
    <location>
        <begin position="219"/>
        <end position="245"/>
    </location>
</feature>